<evidence type="ECO:0000313" key="4">
    <source>
        <dbReference type="EMBL" id="GIG75586.1"/>
    </source>
</evidence>
<dbReference type="Pfam" id="PF03808">
    <property type="entry name" value="Glyco_tran_WecG"/>
    <property type="match status" value="1"/>
</dbReference>
<dbReference type="GO" id="GO:0016758">
    <property type="term" value="F:hexosyltransferase activity"/>
    <property type="evidence" value="ECO:0007669"/>
    <property type="project" value="TreeGrafter"/>
</dbReference>
<reference evidence="4" key="1">
    <citation type="submission" date="2021-01" db="EMBL/GenBank/DDBJ databases">
        <title>Whole genome shotgun sequence of Planosporangium flavigriseum NBRC 105377.</title>
        <authorList>
            <person name="Komaki H."/>
            <person name="Tamura T."/>
        </authorList>
    </citation>
    <scope>NUCLEOTIDE SEQUENCE</scope>
    <source>
        <strain evidence="4">NBRC 105377</strain>
    </source>
</reference>
<feature type="region of interest" description="Disordered" evidence="3">
    <location>
        <begin position="1"/>
        <end position="32"/>
    </location>
</feature>
<protein>
    <submittedName>
        <fullName evidence="4">UDP-N-acetyl-D-mannosaminuronic acid transferase</fullName>
    </submittedName>
</protein>
<keyword evidence="2 4" id="KW-0808">Transferase</keyword>
<evidence type="ECO:0000313" key="5">
    <source>
        <dbReference type="Proteomes" id="UP000653674"/>
    </source>
</evidence>
<evidence type="ECO:0000256" key="2">
    <source>
        <dbReference type="ARBA" id="ARBA00022679"/>
    </source>
</evidence>
<organism evidence="4 5">
    <name type="scientific">Planosporangium flavigriseum</name>
    <dbReference type="NCBI Taxonomy" id="373681"/>
    <lineage>
        <taxon>Bacteria</taxon>
        <taxon>Bacillati</taxon>
        <taxon>Actinomycetota</taxon>
        <taxon>Actinomycetes</taxon>
        <taxon>Micromonosporales</taxon>
        <taxon>Micromonosporaceae</taxon>
        <taxon>Planosporangium</taxon>
    </lineage>
</organism>
<gene>
    <name evidence="4" type="primary">wecG_2</name>
    <name evidence="4" type="ORF">Pfl04_39900</name>
</gene>
<proteinExistence type="predicted"/>
<dbReference type="AlphaFoldDB" id="A0A8J3PMI8"/>
<dbReference type="CDD" id="cd06533">
    <property type="entry name" value="Glyco_transf_WecG_TagA"/>
    <property type="match status" value="1"/>
</dbReference>
<keyword evidence="1" id="KW-0328">Glycosyltransferase</keyword>
<evidence type="ECO:0000256" key="3">
    <source>
        <dbReference type="SAM" id="MobiDB-lite"/>
    </source>
</evidence>
<name>A0A8J3PMI8_9ACTN</name>
<dbReference type="Proteomes" id="UP000653674">
    <property type="component" value="Unassembled WGS sequence"/>
</dbReference>
<sequence>MLTAGGQAGVQARSPHTGPVPQQPECPPSGAIDAGKRNVLGVLVDALDYDAATEKVVAAARQGRPFALTALAVHGVMTGVADRPHNSRLNAFDVVAPDGQPVRWALNLLHGTKLRDWVSGPELVVRVLSRMADEGLPVYLYGSTPEVLGRLSASLSRRFPGLRIAGAEPSKFRPALPGEDRAIAERIARSQARLVLVGLGCPRQEIFVHALRPLLDLPLMAVGAAFDYHAGRMRSAPRWMQRSGLAWAWRLMLEPRRLWRRYLILNPEYLARLAAQKVGLWKPAAAAPTDRPAHVFTV</sequence>
<dbReference type="PANTHER" id="PTHR34136:SF1">
    <property type="entry name" value="UDP-N-ACETYL-D-MANNOSAMINURONIC ACID TRANSFERASE"/>
    <property type="match status" value="1"/>
</dbReference>
<comment type="caution">
    <text evidence="4">The sequence shown here is derived from an EMBL/GenBank/DDBJ whole genome shotgun (WGS) entry which is preliminary data.</text>
</comment>
<dbReference type="EMBL" id="BONU01000034">
    <property type="protein sequence ID" value="GIG75586.1"/>
    <property type="molecule type" value="Genomic_DNA"/>
</dbReference>
<dbReference type="PANTHER" id="PTHR34136">
    <property type="match status" value="1"/>
</dbReference>
<evidence type="ECO:0000256" key="1">
    <source>
        <dbReference type="ARBA" id="ARBA00022676"/>
    </source>
</evidence>
<accession>A0A8J3PMI8</accession>
<dbReference type="InterPro" id="IPR004629">
    <property type="entry name" value="WecG_TagA_CpsF"/>
</dbReference>
<keyword evidence="5" id="KW-1185">Reference proteome</keyword>
<dbReference type="NCBIfam" id="TIGR00696">
    <property type="entry name" value="wecG_tagA_cpsF"/>
    <property type="match status" value="1"/>
</dbReference>